<comment type="caution">
    <text evidence="11">The sequence shown here is derived from an EMBL/GenBank/DDBJ whole genome shotgun (WGS) entry which is preliminary data.</text>
</comment>
<feature type="transmembrane region" description="Helical" evidence="7">
    <location>
        <begin position="372"/>
        <end position="393"/>
    </location>
</feature>
<dbReference type="Proteomes" id="UP000027920">
    <property type="component" value="Unassembled WGS sequence"/>
</dbReference>
<dbReference type="AlphaFoldDB" id="A0A072PHW9"/>
<evidence type="ECO:0000313" key="11">
    <source>
        <dbReference type="EMBL" id="KEF58903.1"/>
    </source>
</evidence>
<dbReference type="PANTHER" id="PTHR32361:SF9">
    <property type="entry name" value="FERRIC REDUCTASE TRANSMEMBRANE COMPONENT 3-RELATED"/>
    <property type="match status" value="1"/>
</dbReference>
<dbReference type="GO" id="GO:0015677">
    <property type="term" value="P:copper ion import"/>
    <property type="evidence" value="ECO:0007669"/>
    <property type="project" value="TreeGrafter"/>
</dbReference>
<dbReference type="HOGENOM" id="CLU_010365_2_0_1"/>
<proteinExistence type="predicted"/>
<accession>A0A072PHW9</accession>
<evidence type="ECO:0000259" key="10">
    <source>
        <dbReference type="Pfam" id="PF08022"/>
    </source>
</evidence>
<comment type="subcellular location">
    <subcellularLocation>
        <location evidence="1">Membrane</location>
        <topology evidence="1">Multi-pass membrane protein</topology>
    </subcellularLocation>
</comment>
<evidence type="ECO:0000256" key="7">
    <source>
        <dbReference type="SAM" id="Phobius"/>
    </source>
</evidence>
<feature type="domain" description="FAD-binding 8" evidence="10">
    <location>
        <begin position="442"/>
        <end position="483"/>
    </location>
</feature>
<dbReference type="EMBL" id="AMGV01000003">
    <property type="protein sequence ID" value="KEF58903.1"/>
    <property type="molecule type" value="Genomic_DNA"/>
</dbReference>
<dbReference type="SFLD" id="SFLDS00052">
    <property type="entry name" value="Ferric_Reductase_Domain"/>
    <property type="match status" value="1"/>
</dbReference>
<evidence type="ECO:0000256" key="5">
    <source>
        <dbReference type="ARBA" id="ARBA00023065"/>
    </source>
</evidence>
<evidence type="ECO:0000256" key="2">
    <source>
        <dbReference type="ARBA" id="ARBA00022448"/>
    </source>
</evidence>
<keyword evidence="8" id="KW-0732">Signal</keyword>
<name>A0A072PHW9_9EURO</name>
<evidence type="ECO:0000256" key="3">
    <source>
        <dbReference type="ARBA" id="ARBA00022692"/>
    </source>
</evidence>
<feature type="transmembrane region" description="Helical" evidence="7">
    <location>
        <begin position="231"/>
        <end position="250"/>
    </location>
</feature>
<keyword evidence="5" id="KW-0406">Ion transport</keyword>
<evidence type="ECO:0000256" key="1">
    <source>
        <dbReference type="ARBA" id="ARBA00004141"/>
    </source>
</evidence>
<dbReference type="GO" id="GO:0006879">
    <property type="term" value="P:intracellular iron ion homeostasis"/>
    <property type="evidence" value="ECO:0007669"/>
    <property type="project" value="TreeGrafter"/>
</dbReference>
<dbReference type="GO" id="GO:0005886">
    <property type="term" value="C:plasma membrane"/>
    <property type="evidence" value="ECO:0007669"/>
    <property type="project" value="TreeGrafter"/>
</dbReference>
<dbReference type="InterPro" id="IPR039261">
    <property type="entry name" value="FNR_nucleotide-bd"/>
</dbReference>
<evidence type="ECO:0000256" key="4">
    <source>
        <dbReference type="ARBA" id="ARBA00022989"/>
    </source>
</evidence>
<dbReference type="InterPro" id="IPR013130">
    <property type="entry name" value="Fe3_Rdtase_TM_dom"/>
</dbReference>
<dbReference type="Pfam" id="PF08022">
    <property type="entry name" value="FAD_binding_8"/>
    <property type="match status" value="1"/>
</dbReference>
<feature type="domain" description="Ferric oxidoreductase" evidence="9">
    <location>
        <begin position="271"/>
        <end position="388"/>
    </location>
</feature>
<feature type="transmembrane region" description="Helical" evidence="7">
    <location>
        <begin position="341"/>
        <end position="360"/>
    </location>
</feature>
<dbReference type="SFLD" id="SFLDG01168">
    <property type="entry name" value="Ferric_reductase_subgroup_(FRE"/>
    <property type="match status" value="1"/>
</dbReference>
<dbReference type="STRING" id="1182545.A0A072PHW9"/>
<feature type="transmembrane region" description="Helical" evidence="7">
    <location>
        <begin position="167"/>
        <end position="187"/>
    </location>
</feature>
<feature type="transmembrane region" description="Helical" evidence="7">
    <location>
        <begin position="309"/>
        <end position="329"/>
    </location>
</feature>
<dbReference type="GO" id="GO:0000293">
    <property type="term" value="F:ferric-chelate reductase activity"/>
    <property type="evidence" value="ECO:0007669"/>
    <property type="project" value="TreeGrafter"/>
</dbReference>
<dbReference type="SUPFAM" id="SSF52343">
    <property type="entry name" value="Ferredoxin reductase-like, C-terminal NADP-linked domain"/>
    <property type="match status" value="1"/>
</dbReference>
<dbReference type="GeneID" id="25278680"/>
<feature type="chain" id="PRO_5001683486" description="FAD-binding FR-type domain-containing protein" evidence="8">
    <location>
        <begin position="18"/>
        <end position="686"/>
    </location>
</feature>
<keyword evidence="6 7" id="KW-0472">Membrane</keyword>
<evidence type="ECO:0000256" key="8">
    <source>
        <dbReference type="SAM" id="SignalP"/>
    </source>
</evidence>
<feature type="signal peptide" evidence="8">
    <location>
        <begin position="1"/>
        <end position="17"/>
    </location>
</feature>
<dbReference type="InterPro" id="IPR013112">
    <property type="entry name" value="FAD-bd_8"/>
</dbReference>
<feature type="transmembrane region" description="Helical" evidence="7">
    <location>
        <begin position="274"/>
        <end position="297"/>
    </location>
</feature>
<dbReference type="CDD" id="cd06186">
    <property type="entry name" value="NOX_Duox_like_FAD_NADP"/>
    <property type="match status" value="1"/>
</dbReference>
<dbReference type="GO" id="GO:0006826">
    <property type="term" value="P:iron ion transport"/>
    <property type="evidence" value="ECO:0007669"/>
    <property type="project" value="TreeGrafter"/>
</dbReference>
<dbReference type="InterPro" id="IPR051410">
    <property type="entry name" value="Ferric/Cupric_Reductase"/>
</dbReference>
<gene>
    <name evidence="11" type="ORF">A1O9_03746</name>
</gene>
<evidence type="ECO:0008006" key="13">
    <source>
        <dbReference type="Google" id="ProtNLM"/>
    </source>
</evidence>
<organism evidence="11 12">
    <name type="scientific">Exophiala aquamarina CBS 119918</name>
    <dbReference type="NCBI Taxonomy" id="1182545"/>
    <lineage>
        <taxon>Eukaryota</taxon>
        <taxon>Fungi</taxon>
        <taxon>Dikarya</taxon>
        <taxon>Ascomycota</taxon>
        <taxon>Pezizomycotina</taxon>
        <taxon>Eurotiomycetes</taxon>
        <taxon>Chaetothyriomycetidae</taxon>
        <taxon>Chaetothyriales</taxon>
        <taxon>Herpotrichiellaceae</taxon>
        <taxon>Exophiala</taxon>
    </lineage>
</organism>
<dbReference type="RefSeq" id="XP_013261493.1">
    <property type="nucleotide sequence ID" value="XM_013406039.1"/>
</dbReference>
<dbReference type="Gene3D" id="3.40.50.80">
    <property type="entry name" value="Nucleotide-binding domain of ferredoxin-NADP reductase (FNR) module"/>
    <property type="match status" value="1"/>
</dbReference>
<keyword evidence="4 7" id="KW-1133">Transmembrane helix</keyword>
<dbReference type="PANTHER" id="PTHR32361">
    <property type="entry name" value="FERRIC/CUPRIC REDUCTASE TRANSMEMBRANE COMPONENT"/>
    <property type="match status" value="1"/>
</dbReference>
<keyword evidence="12" id="KW-1185">Reference proteome</keyword>
<keyword evidence="3 7" id="KW-0812">Transmembrane</keyword>
<sequence>MLQLLLEVSLLAAAASAAFTGLGSSAYKPYCCTACRAALASATLSCTPHHHGGGHSHGPMTPPDCYAGDEAFLSSLAYCLNSTCTGAEELAVWELEKWWAQMATGDPTITPTLLYTEALKLIDEPPQEQYSAGTTLNSTMLPSSSALSMYQNFYPKFEENSSLLNKYSLIILVVGFATPLLVSWIGYAPFMIFLYGKVGPWLVYPSIFGRRHTQPLPWLLGNVPTMGQFQYIAMFFILNLVLSAVGYTSIQPHPWGYNKFQEINAYIGYRTGEFGYAILPLVILFSGRNNLLLWLTNWSHSTFLVLHRWVARLFILHAIVHSLTLLVAYKGSGIYASNFPQAYFSWGIVGTVLAVAMLFSNSLWLRRWSYEVFLIQHIIFVVLLLVACWYHVILRFGKTGSHENWLYAAISVWIFDRLARLGRIIQNGVHYATVTDVGPGHVRVTIPGVRWGAAPGMHAYVHFPTFNKWRPWENHPFSVNSTTSFYSWRNHEAFSETGSNEDNLSNNRQKTTEKPLAFSSTVNQQFRTTAGISLMIKKHTGMTRNLQKHSRLLTFLDGPYPKYSSKEVLKCDKILLIGGGIGITGLIAWINLHPNVKLAWSMKEASSALIDELEPVLQSFAQKEVLVGRRIDIEQLLRKEVQEGYKSIGIVVCGPGGLGDDVRATAARLGRHEKTIFQLEVDDFSW</sequence>
<evidence type="ECO:0000256" key="6">
    <source>
        <dbReference type="ARBA" id="ARBA00023136"/>
    </source>
</evidence>
<keyword evidence="2" id="KW-0813">Transport</keyword>
<dbReference type="OrthoDB" id="167398at2759"/>
<evidence type="ECO:0000313" key="12">
    <source>
        <dbReference type="Proteomes" id="UP000027920"/>
    </source>
</evidence>
<reference evidence="11 12" key="1">
    <citation type="submission" date="2013-03" db="EMBL/GenBank/DDBJ databases">
        <title>The Genome Sequence of Exophiala aquamarina CBS 119918.</title>
        <authorList>
            <consortium name="The Broad Institute Genomics Platform"/>
            <person name="Cuomo C."/>
            <person name="de Hoog S."/>
            <person name="Gorbushina A."/>
            <person name="Walker B."/>
            <person name="Young S.K."/>
            <person name="Zeng Q."/>
            <person name="Gargeya S."/>
            <person name="Fitzgerald M."/>
            <person name="Haas B."/>
            <person name="Abouelleil A."/>
            <person name="Allen A.W."/>
            <person name="Alvarado L."/>
            <person name="Arachchi H.M."/>
            <person name="Berlin A.M."/>
            <person name="Chapman S.B."/>
            <person name="Gainer-Dewar J."/>
            <person name="Goldberg J."/>
            <person name="Griggs A."/>
            <person name="Gujja S."/>
            <person name="Hansen M."/>
            <person name="Howarth C."/>
            <person name="Imamovic A."/>
            <person name="Ireland A."/>
            <person name="Larimer J."/>
            <person name="McCowan C."/>
            <person name="Murphy C."/>
            <person name="Pearson M."/>
            <person name="Poon T.W."/>
            <person name="Priest M."/>
            <person name="Roberts A."/>
            <person name="Saif S."/>
            <person name="Shea T."/>
            <person name="Sisk P."/>
            <person name="Sykes S."/>
            <person name="Wortman J."/>
            <person name="Nusbaum C."/>
            <person name="Birren B."/>
        </authorList>
    </citation>
    <scope>NUCLEOTIDE SEQUENCE [LARGE SCALE GENOMIC DNA]</scope>
    <source>
        <strain evidence="11 12">CBS 119918</strain>
    </source>
</reference>
<protein>
    <recommendedName>
        <fullName evidence="13">FAD-binding FR-type domain-containing protein</fullName>
    </recommendedName>
</protein>
<dbReference type="VEuPathDB" id="FungiDB:A1O9_03746"/>
<evidence type="ECO:0000259" key="9">
    <source>
        <dbReference type="Pfam" id="PF01794"/>
    </source>
</evidence>
<dbReference type="Pfam" id="PF01794">
    <property type="entry name" value="Ferric_reduct"/>
    <property type="match status" value="1"/>
</dbReference>